<comment type="caution">
    <text evidence="2">The sequence shown here is derived from an EMBL/GenBank/DDBJ whole genome shotgun (WGS) entry which is preliminary data.</text>
</comment>
<evidence type="ECO:0000313" key="3">
    <source>
        <dbReference type="Proteomes" id="UP000727407"/>
    </source>
</evidence>
<organism evidence="2 3">
    <name type="scientific">Clarias magur</name>
    <name type="common">Asian catfish</name>
    <name type="synonym">Macropteronotus magur</name>
    <dbReference type="NCBI Taxonomy" id="1594786"/>
    <lineage>
        <taxon>Eukaryota</taxon>
        <taxon>Metazoa</taxon>
        <taxon>Chordata</taxon>
        <taxon>Craniata</taxon>
        <taxon>Vertebrata</taxon>
        <taxon>Euteleostomi</taxon>
        <taxon>Actinopterygii</taxon>
        <taxon>Neopterygii</taxon>
        <taxon>Teleostei</taxon>
        <taxon>Ostariophysi</taxon>
        <taxon>Siluriformes</taxon>
        <taxon>Clariidae</taxon>
        <taxon>Clarias</taxon>
    </lineage>
</organism>
<dbReference type="AlphaFoldDB" id="A0A8J4XBY2"/>
<protein>
    <submittedName>
        <fullName evidence="2">Uncharacterized protein</fullName>
    </submittedName>
</protein>
<proteinExistence type="predicted"/>
<evidence type="ECO:0000313" key="2">
    <source>
        <dbReference type="EMBL" id="KAF5893250.1"/>
    </source>
</evidence>
<sequence>MSVQNSKVCLGTQISDVQLNEIRPYMQPSASSIFSRQASRWKKTEKEESMREEVSTDNKSWERCSLSGVSQMTRSFFAPVRPRDRSAGSLGENSEALEASSPTRSSLCIGFD</sequence>
<gene>
    <name evidence="2" type="ORF">DAT39_017054</name>
</gene>
<name>A0A8J4XBY2_CLAMG</name>
<accession>A0A8J4XBY2</accession>
<dbReference type="EMBL" id="QNUK01000444">
    <property type="protein sequence ID" value="KAF5893250.1"/>
    <property type="molecule type" value="Genomic_DNA"/>
</dbReference>
<keyword evidence="3" id="KW-1185">Reference proteome</keyword>
<reference evidence="2" key="1">
    <citation type="submission" date="2020-07" db="EMBL/GenBank/DDBJ databases">
        <title>Clarias magur genome sequencing, assembly and annotation.</title>
        <authorList>
            <person name="Kushwaha B."/>
            <person name="Kumar R."/>
            <person name="Das P."/>
            <person name="Joshi C.G."/>
            <person name="Kumar D."/>
            <person name="Nagpure N.S."/>
            <person name="Pandey M."/>
            <person name="Agarwal S."/>
            <person name="Srivastava S."/>
            <person name="Singh M."/>
            <person name="Sahoo L."/>
            <person name="Jayasankar P."/>
            <person name="Meher P.K."/>
            <person name="Koringa P.G."/>
            <person name="Iquebal M.A."/>
            <person name="Das S.P."/>
            <person name="Bit A."/>
            <person name="Patnaik S."/>
            <person name="Patel N."/>
            <person name="Shah T.M."/>
            <person name="Hinsu A."/>
            <person name="Jena J.K."/>
        </authorList>
    </citation>
    <scope>NUCLEOTIDE SEQUENCE</scope>
    <source>
        <strain evidence="2">CIFAMagur01</strain>
        <tissue evidence="2">Testis</tissue>
    </source>
</reference>
<evidence type="ECO:0000256" key="1">
    <source>
        <dbReference type="SAM" id="MobiDB-lite"/>
    </source>
</evidence>
<dbReference type="Proteomes" id="UP000727407">
    <property type="component" value="Unassembled WGS sequence"/>
</dbReference>
<feature type="region of interest" description="Disordered" evidence="1">
    <location>
        <begin position="36"/>
        <end position="57"/>
    </location>
</feature>
<feature type="region of interest" description="Disordered" evidence="1">
    <location>
        <begin position="80"/>
        <end position="112"/>
    </location>
</feature>
<feature type="compositionally biased region" description="Basic and acidic residues" evidence="1">
    <location>
        <begin position="42"/>
        <end position="57"/>
    </location>
</feature>